<keyword evidence="3" id="KW-1185">Reference proteome</keyword>
<dbReference type="AlphaFoldDB" id="A0AA86TFA5"/>
<proteinExistence type="predicted"/>
<name>A0AA86TFA5_9EUKA</name>
<evidence type="ECO:0000313" key="2">
    <source>
        <dbReference type="EMBL" id="CAL6081365.1"/>
    </source>
</evidence>
<comment type="caution">
    <text evidence="1">The sequence shown here is derived from an EMBL/GenBank/DDBJ whole genome shotgun (WGS) entry which is preliminary data.</text>
</comment>
<gene>
    <name evidence="1" type="ORF">HINF_LOCUS3421</name>
    <name evidence="2" type="ORF">HINF_LOCUS60309</name>
</gene>
<accession>A0AA86TFA5</accession>
<sequence length="116" mass="13742">MSLCTGQWYKITSSPPCSVSSASKIIKQILTVELSRDASQCSTLEWNSYLYFMFCKQKFLQRVYGFNLIRTQINAREVYEFLQRVHVFDLISRQIDVREVHESLQRVHVFNLIRTQ</sequence>
<dbReference type="Proteomes" id="UP001642409">
    <property type="component" value="Unassembled WGS sequence"/>
</dbReference>
<evidence type="ECO:0000313" key="3">
    <source>
        <dbReference type="Proteomes" id="UP001642409"/>
    </source>
</evidence>
<dbReference type="EMBL" id="CATOUU010000077">
    <property type="protein sequence ID" value="CAI9915776.1"/>
    <property type="molecule type" value="Genomic_DNA"/>
</dbReference>
<organism evidence="1">
    <name type="scientific">Hexamita inflata</name>
    <dbReference type="NCBI Taxonomy" id="28002"/>
    <lineage>
        <taxon>Eukaryota</taxon>
        <taxon>Metamonada</taxon>
        <taxon>Diplomonadida</taxon>
        <taxon>Hexamitidae</taxon>
        <taxon>Hexamitinae</taxon>
        <taxon>Hexamita</taxon>
    </lineage>
</organism>
<dbReference type="EMBL" id="CAXDID020000352">
    <property type="protein sequence ID" value="CAL6081365.1"/>
    <property type="molecule type" value="Genomic_DNA"/>
</dbReference>
<protein>
    <submittedName>
        <fullName evidence="2">Hypothetical_protein</fullName>
    </submittedName>
</protein>
<reference evidence="1" key="1">
    <citation type="submission" date="2023-06" db="EMBL/GenBank/DDBJ databases">
        <authorList>
            <person name="Kurt Z."/>
        </authorList>
    </citation>
    <scope>NUCLEOTIDE SEQUENCE</scope>
</reference>
<evidence type="ECO:0000313" key="1">
    <source>
        <dbReference type="EMBL" id="CAI9915776.1"/>
    </source>
</evidence>
<reference evidence="2 3" key="2">
    <citation type="submission" date="2024-07" db="EMBL/GenBank/DDBJ databases">
        <authorList>
            <person name="Akdeniz Z."/>
        </authorList>
    </citation>
    <scope>NUCLEOTIDE SEQUENCE [LARGE SCALE GENOMIC DNA]</scope>
</reference>